<gene>
    <name evidence="1" type="ORF">BXT86_00675</name>
</gene>
<proteinExistence type="predicted"/>
<dbReference type="Gene3D" id="1.25.40.10">
    <property type="entry name" value="Tetratricopeptide repeat domain"/>
    <property type="match status" value="1"/>
</dbReference>
<evidence type="ECO:0008006" key="3">
    <source>
        <dbReference type="Google" id="ProtNLM"/>
    </source>
</evidence>
<organism evidence="1 2">
    <name type="scientific">candidate division WOR-3 bacterium 4484_100</name>
    <dbReference type="NCBI Taxonomy" id="1936077"/>
    <lineage>
        <taxon>Bacteria</taxon>
        <taxon>Bacteria division WOR-3</taxon>
    </lineage>
</organism>
<dbReference type="Proteomes" id="UP000191663">
    <property type="component" value="Unassembled WGS sequence"/>
</dbReference>
<comment type="caution">
    <text evidence="1">The sequence shown here is derived from an EMBL/GenBank/DDBJ whole genome shotgun (WGS) entry which is preliminary data.</text>
</comment>
<dbReference type="InterPro" id="IPR051677">
    <property type="entry name" value="AfsR-DnrI-RedD_regulator"/>
</dbReference>
<dbReference type="PANTHER" id="PTHR35807:SF2">
    <property type="entry name" value="TRANSCRIPTIONAL ACTIVATOR DOMAIN"/>
    <property type="match status" value="1"/>
</dbReference>
<evidence type="ECO:0000313" key="1">
    <source>
        <dbReference type="EMBL" id="OPX18539.1"/>
    </source>
</evidence>
<dbReference type="InterPro" id="IPR011990">
    <property type="entry name" value="TPR-like_helical_dom_sf"/>
</dbReference>
<reference evidence="2" key="1">
    <citation type="submission" date="2017-01" db="EMBL/GenBank/DDBJ databases">
        <title>Novel pathways for hydrocarbon cycling and metabolic interdependencies in hydrothermal sediment communities.</title>
        <authorList>
            <person name="Dombrowski N."/>
            <person name="Seitz K."/>
            <person name="Teske A."/>
            <person name="Baker B."/>
        </authorList>
    </citation>
    <scope>NUCLEOTIDE SEQUENCE [LARGE SCALE GENOMIC DNA]</scope>
</reference>
<accession>A0A1V4QGQ3</accession>
<dbReference type="SUPFAM" id="SSF46689">
    <property type="entry name" value="Homeodomain-like"/>
    <property type="match status" value="1"/>
</dbReference>
<sequence>MKKRAVKMLLSGKSRADVIKSFGIHAFTLNRWLNRYNESGDIGLLDQRMNGNYKLISGEVEQRIVLIKERYPAITVRQARFKLKKEGVNCAESSIWRIWVKYGMAGLNPQSLSLTFSYGQSESSHILYNKKLVIELLKQERYDEAADIVNNLPLFPYRELLAQIPETYLNPFRQRDLLSYYLTDPGQYYIKAHRLRKIFEHSERYYSALICGINELLALQWLGRVEQGVALINHLRQILGANKPRYFSFIFDLFEGVFLCTLLKVEQAIKMMKRCEGIQNLLMSPFLKGNLANLCAFLGYNRKAIYYLEGCIKELPVEKFPIFYLNLALCYCRSGDYRSARNILARLKGRTKKMTVHALLVETRIMLVKGNFFGALKLCRSVLRDVEKGEIPHYIHAVTLMESAIYSALSEKKKAQDILQRYDSYLFKHKLYREFEMRKILEKSSPKSKNIEKIKVFHLFSMLKKAKGRYLSNYYMRAVRYAERHSISGFLHLFGLFYPEPVKNLLKKGKNPHLPVTMLEFPVFEQAISSYRISFLGQMRIYKDGKKIRQKIPPRVAALFIHLALTAEGYRTVEEFCMNFWPRSERPRRNLSRLLSSLRKFLGTSKRYLKINQGKIVFSHFLTTDYSEFEMALSKAKVFERTGEWTFARKEYLYAFSLFRGEPFKKMYDNWSENIRRVILNKLETEVVHFAKQCVSHNDRALALKVMKRVSKIIPSLC</sequence>
<protein>
    <recommendedName>
        <fullName evidence="3">Bacterial transcriptional activator domain-containing protein</fullName>
    </recommendedName>
</protein>
<dbReference type="InterPro" id="IPR009057">
    <property type="entry name" value="Homeodomain-like_sf"/>
</dbReference>
<evidence type="ECO:0000313" key="2">
    <source>
        <dbReference type="Proteomes" id="UP000191663"/>
    </source>
</evidence>
<dbReference type="AlphaFoldDB" id="A0A1V4QGQ3"/>
<dbReference type="InterPro" id="IPR036388">
    <property type="entry name" value="WH-like_DNA-bd_sf"/>
</dbReference>
<dbReference type="PANTHER" id="PTHR35807">
    <property type="entry name" value="TRANSCRIPTIONAL REGULATOR REDD-RELATED"/>
    <property type="match status" value="1"/>
</dbReference>
<dbReference type="EMBL" id="MUKB01000009">
    <property type="protein sequence ID" value="OPX18539.1"/>
    <property type="molecule type" value="Genomic_DNA"/>
</dbReference>
<dbReference type="SUPFAM" id="SSF48452">
    <property type="entry name" value="TPR-like"/>
    <property type="match status" value="1"/>
</dbReference>
<dbReference type="Gene3D" id="1.10.10.10">
    <property type="entry name" value="Winged helix-like DNA-binding domain superfamily/Winged helix DNA-binding domain"/>
    <property type="match status" value="1"/>
</dbReference>
<name>A0A1V4QGQ3_UNCW3</name>
<dbReference type="Pfam" id="PF13565">
    <property type="entry name" value="HTH_32"/>
    <property type="match status" value="1"/>
</dbReference>